<accession>F4R4Z6</accession>
<dbReference type="Proteomes" id="UP000001072">
    <property type="component" value="Unassembled WGS sequence"/>
</dbReference>
<evidence type="ECO:0000256" key="1">
    <source>
        <dbReference type="SAM" id="MobiDB-lite"/>
    </source>
</evidence>
<keyword evidence="3" id="KW-1185">Reference proteome</keyword>
<feature type="compositionally biased region" description="Low complexity" evidence="1">
    <location>
        <begin position="50"/>
        <end position="90"/>
    </location>
</feature>
<dbReference type="RefSeq" id="XP_007404342.1">
    <property type="nucleotide sequence ID" value="XM_007404280.1"/>
</dbReference>
<feature type="compositionally biased region" description="Polar residues" evidence="1">
    <location>
        <begin position="1"/>
        <end position="25"/>
    </location>
</feature>
<dbReference type="EMBL" id="GL883091">
    <property type="protein sequence ID" value="EGG11967.1"/>
    <property type="molecule type" value="Genomic_DNA"/>
</dbReference>
<feature type="region of interest" description="Disordered" evidence="1">
    <location>
        <begin position="1"/>
        <end position="105"/>
    </location>
</feature>
<reference evidence="3" key="1">
    <citation type="journal article" date="2011" name="Proc. Natl. Acad. Sci. U.S.A.">
        <title>Obligate biotrophy features unraveled by the genomic analysis of rust fungi.</title>
        <authorList>
            <person name="Duplessis S."/>
            <person name="Cuomo C.A."/>
            <person name="Lin Y.-C."/>
            <person name="Aerts A."/>
            <person name="Tisserant E."/>
            <person name="Veneault-Fourrey C."/>
            <person name="Joly D.L."/>
            <person name="Hacquard S."/>
            <person name="Amselem J."/>
            <person name="Cantarel B.L."/>
            <person name="Chiu R."/>
            <person name="Coutinho P.M."/>
            <person name="Feau N."/>
            <person name="Field M."/>
            <person name="Frey P."/>
            <person name="Gelhaye E."/>
            <person name="Goldberg J."/>
            <person name="Grabherr M.G."/>
            <person name="Kodira C.D."/>
            <person name="Kohler A."/>
            <person name="Kuees U."/>
            <person name="Lindquist E.A."/>
            <person name="Lucas S.M."/>
            <person name="Mago R."/>
            <person name="Mauceli E."/>
            <person name="Morin E."/>
            <person name="Murat C."/>
            <person name="Pangilinan J.L."/>
            <person name="Park R."/>
            <person name="Pearson M."/>
            <person name="Quesneville H."/>
            <person name="Rouhier N."/>
            <person name="Sakthikumar S."/>
            <person name="Salamov A.A."/>
            <person name="Schmutz J."/>
            <person name="Selles B."/>
            <person name="Shapiro H."/>
            <person name="Tanguay P."/>
            <person name="Tuskan G.A."/>
            <person name="Henrissat B."/>
            <person name="Van de Peer Y."/>
            <person name="Rouze P."/>
            <person name="Ellis J.G."/>
            <person name="Dodds P.N."/>
            <person name="Schein J.E."/>
            <person name="Zhong S."/>
            <person name="Hamelin R.C."/>
            <person name="Grigoriev I.V."/>
            <person name="Szabo L.J."/>
            <person name="Martin F."/>
        </authorList>
    </citation>
    <scope>NUCLEOTIDE SEQUENCE [LARGE SCALE GENOMIC DNA]</scope>
    <source>
        <strain evidence="3">98AG31 / pathotype 3-4-7</strain>
    </source>
</reference>
<name>F4R4Z6_MELLP</name>
<proteinExistence type="predicted"/>
<dbReference type="GeneID" id="18931588"/>
<dbReference type="VEuPathDB" id="FungiDB:MELLADRAFT_70644"/>
<dbReference type="AlphaFoldDB" id="F4R4Z6"/>
<dbReference type="InParanoid" id="F4R4Z6"/>
<organism evidence="3">
    <name type="scientific">Melampsora larici-populina (strain 98AG31 / pathotype 3-4-7)</name>
    <name type="common">Poplar leaf rust fungus</name>
    <dbReference type="NCBI Taxonomy" id="747676"/>
    <lineage>
        <taxon>Eukaryota</taxon>
        <taxon>Fungi</taxon>
        <taxon>Dikarya</taxon>
        <taxon>Basidiomycota</taxon>
        <taxon>Pucciniomycotina</taxon>
        <taxon>Pucciniomycetes</taxon>
        <taxon>Pucciniales</taxon>
        <taxon>Melampsoraceae</taxon>
        <taxon>Melampsora</taxon>
    </lineage>
</organism>
<sequence length="105" mass="11120">MNHTRASLSTIPDSITNPNNSNSIGTMMMGNPGIRKLDQRRPTLDAVMATTTTTSNNSFPSNSHPNGNGVNGSGNSNSTSNICSSASSSNRHNLYPTLPITVNYH</sequence>
<evidence type="ECO:0000313" key="3">
    <source>
        <dbReference type="Proteomes" id="UP000001072"/>
    </source>
</evidence>
<protein>
    <submittedName>
        <fullName evidence="2">Uncharacterized protein</fullName>
    </submittedName>
</protein>
<evidence type="ECO:0000313" key="2">
    <source>
        <dbReference type="EMBL" id="EGG11967.1"/>
    </source>
</evidence>
<gene>
    <name evidence="2" type="ORF">MELLADRAFT_70644</name>
</gene>
<dbReference type="HOGENOM" id="CLU_2237171_0_0_1"/>
<dbReference type="KEGG" id="mlr:MELLADRAFT_70644"/>